<reference evidence="1 2" key="1">
    <citation type="journal article" date="2019" name="Commun. Biol.">
        <title>The bagworm genome reveals a unique fibroin gene that provides high tensile strength.</title>
        <authorList>
            <person name="Kono N."/>
            <person name="Nakamura H."/>
            <person name="Ohtoshi R."/>
            <person name="Tomita M."/>
            <person name="Numata K."/>
            <person name="Arakawa K."/>
        </authorList>
    </citation>
    <scope>NUCLEOTIDE SEQUENCE [LARGE SCALE GENOMIC DNA]</scope>
</reference>
<organism evidence="1 2">
    <name type="scientific">Eumeta variegata</name>
    <name type="common">Bagworm moth</name>
    <name type="synonym">Eumeta japonica</name>
    <dbReference type="NCBI Taxonomy" id="151549"/>
    <lineage>
        <taxon>Eukaryota</taxon>
        <taxon>Metazoa</taxon>
        <taxon>Ecdysozoa</taxon>
        <taxon>Arthropoda</taxon>
        <taxon>Hexapoda</taxon>
        <taxon>Insecta</taxon>
        <taxon>Pterygota</taxon>
        <taxon>Neoptera</taxon>
        <taxon>Endopterygota</taxon>
        <taxon>Lepidoptera</taxon>
        <taxon>Glossata</taxon>
        <taxon>Ditrysia</taxon>
        <taxon>Tineoidea</taxon>
        <taxon>Psychidae</taxon>
        <taxon>Oiketicinae</taxon>
        <taxon>Eumeta</taxon>
    </lineage>
</organism>
<dbReference type="EMBL" id="BGZK01002516">
    <property type="protein sequence ID" value="GBP94539.1"/>
    <property type="molecule type" value="Genomic_DNA"/>
</dbReference>
<name>A0A4C2A5W1_EUMVA</name>
<gene>
    <name evidence="1" type="ORF">EVAR_68507_1</name>
</gene>
<sequence>MSLRRHVRKLALRKFPCPSRPDTARGFVVDAFCYKKIASQSSSPGWAVAVALESSTAVQIMGPVLLGCLEPVLRQYLPLNVALIVYVDSRIDFLRKVTDQCGAVGRREAFSSRWSETNGYIFSPSPPHLGRQPSSMGARPAEPTGHLALVTCY</sequence>
<dbReference type="AlphaFoldDB" id="A0A4C2A5W1"/>
<dbReference type="Proteomes" id="UP000299102">
    <property type="component" value="Unassembled WGS sequence"/>
</dbReference>
<evidence type="ECO:0000313" key="2">
    <source>
        <dbReference type="Proteomes" id="UP000299102"/>
    </source>
</evidence>
<proteinExistence type="predicted"/>
<evidence type="ECO:0000313" key="1">
    <source>
        <dbReference type="EMBL" id="GBP94539.1"/>
    </source>
</evidence>
<accession>A0A4C2A5W1</accession>
<keyword evidence="2" id="KW-1185">Reference proteome</keyword>
<protein>
    <submittedName>
        <fullName evidence="1">Uncharacterized protein</fullName>
    </submittedName>
</protein>
<comment type="caution">
    <text evidence="1">The sequence shown here is derived from an EMBL/GenBank/DDBJ whole genome shotgun (WGS) entry which is preliminary data.</text>
</comment>